<gene>
    <name evidence="1" type="ORF">S01H4_58618</name>
</gene>
<feature type="non-terminal residue" evidence="1">
    <location>
        <position position="1"/>
    </location>
</feature>
<sequence>PFPIPRPKKAFRMGTSVKVAKYIKAPATEAMKLDLKAFPPTQVWIT</sequence>
<name>X1F5K8_9ZZZZ</name>
<organism evidence="1">
    <name type="scientific">marine sediment metagenome</name>
    <dbReference type="NCBI Taxonomy" id="412755"/>
    <lineage>
        <taxon>unclassified sequences</taxon>
        <taxon>metagenomes</taxon>
        <taxon>ecological metagenomes</taxon>
    </lineage>
</organism>
<proteinExistence type="predicted"/>
<accession>X1F5K8</accession>
<evidence type="ECO:0000313" key="1">
    <source>
        <dbReference type="EMBL" id="GAH16058.1"/>
    </source>
</evidence>
<dbReference type="AlphaFoldDB" id="X1F5K8"/>
<dbReference type="EMBL" id="BART01034262">
    <property type="protein sequence ID" value="GAH16058.1"/>
    <property type="molecule type" value="Genomic_DNA"/>
</dbReference>
<reference evidence="1" key="1">
    <citation type="journal article" date="2014" name="Front. Microbiol.">
        <title>High frequency of phylogenetically diverse reductive dehalogenase-homologous genes in deep subseafloor sedimentary metagenomes.</title>
        <authorList>
            <person name="Kawai M."/>
            <person name="Futagami T."/>
            <person name="Toyoda A."/>
            <person name="Takaki Y."/>
            <person name="Nishi S."/>
            <person name="Hori S."/>
            <person name="Arai W."/>
            <person name="Tsubouchi T."/>
            <person name="Morono Y."/>
            <person name="Uchiyama I."/>
            <person name="Ito T."/>
            <person name="Fujiyama A."/>
            <person name="Inagaki F."/>
            <person name="Takami H."/>
        </authorList>
    </citation>
    <scope>NUCLEOTIDE SEQUENCE</scope>
    <source>
        <strain evidence="1">Expedition CK06-06</strain>
    </source>
</reference>
<comment type="caution">
    <text evidence="1">The sequence shown here is derived from an EMBL/GenBank/DDBJ whole genome shotgun (WGS) entry which is preliminary data.</text>
</comment>
<protein>
    <submittedName>
        <fullName evidence="1">Uncharacterized protein</fullName>
    </submittedName>
</protein>